<comment type="caution">
    <text evidence="1">The sequence shown here is derived from an EMBL/GenBank/DDBJ whole genome shotgun (WGS) entry which is preliminary data.</text>
</comment>
<dbReference type="Proteomes" id="UP000645612">
    <property type="component" value="Unassembled WGS sequence"/>
</dbReference>
<gene>
    <name evidence="1" type="ORF">JAO13_30795</name>
</gene>
<dbReference type="AlphaFoldDB" id="A0A8I1AX04"/>
<evidence type="ECO:0000313" key="1">
    <source>
        <dbReference type="EMBL" id="MBH9700832.1"/>
    </source>
</evidence>
<name>A0A8I1AX04_BURCE</name>
<evidence type="ECO:0000313" key="2">
    <source>
        <dbReference type="Proteomes" id="UP000645612"/>
    </source>
</evidence>
<protein>
    <submittedName>
        <fullName evidence="1">Uncharacterized protein</fullName>
    </submittedName>
</protein>
<sequence length="284" mass="30117">MIDETKSVTIAAFEAAMLRCADQAVHEASFTKDGDGNYHQPEMRRALAGWCGAALLIAEQVRGFADIGADRFRGDPAFQSGFLEFLKQAADLLDLSSNELGSSAVTDVTDANPLTSAAAFDDAALDGFNRVLKAKMAVGRAQGRAGWWSAQRGDLSTMLRSHVDKGDPIDIGLLAMMHWYMDEAVASAPTQPDAIVAAGELTKISSSPVMGGQLDIRTPAGAIGITGFPNELARDCKPWLWEQVEIVIRSTAEARRAGAVKLDAGADRGVACQDAATPAVEHKA</sequence>
<accession>A0A8I1AX04</accession>
<reference evidence="1" key="1">
    <citation type="submission" date="2020-12" db="EMBL/GenBank/DDBJ databases">
        <title>Burkholderia cepacia complex in Mexico.</title>
        <authorList>
            <person name="Estrada P."/>
        </authorList>
    </citation>
    <scope>NUCLEOTIDE SEQUENCE</scope>
    <source>
        <strain evidence="1">871</strain>
    </source>
</reference>
<organism evidence="1 2">
    <name type="scientific">Burkholderia cepacia</name>
    <name type="common">Pseudomonas cepacia</name>
    <dbReference type="NCBI Taxonomy" id="292"/>
    <lineage>
        <taxon>Bacteria</taxon>
        <taxon>Pseudomonadati</taxon>
        <taxon>Pseudomonadota</taxon>
        <taxon>Betaproteobacteria</taxon>
        <taxon>Burkholderiales</taxon>
        <taxon>Burkholderiaceae</taxon>
        <taxon>Burkholderia</taxon>
        <taxon>Burkholderia cepacia complex</taxon>
    </lineage>
</organism>
<proteinExistence type="predicted"/>
<dbReference type="EMBL" id="JAEDXG010000037">
    <property type="protein sequence ID" value="MBH9700832.1"/>
    <property type="molecule type" value="Genomic_DNA"/>
</dbReference>
<dbReference type="RefSeq" id="WP_175048440.1">
    <property type="nucleotide sequence ID" value="NZ_CADDZZ010000028.1"/>
</dbReference>